<feature type="transmembrane region" description="Helical" evidence="1">
    <location>
        <begin position="6"/>
        <end position="28"/>
    </location>
</feature>
<keyword evidence="1" id="KW-0472">Membrane</keyword>
<dbReference type="Proteomes" id="UP000027331">
    <property type="component" value="Unassembled WGS sequence"/>
</dbReference>
<reference evidence="2 3" key="1">
    <citation type="submission" date="2014-04" db="EMBL/GenBank/DDBJ databases">
        <title>Vibrio metecus sp. nov., a close relative of Vibrio cholerae isolated from coastal brackish ponds and clinical specimens.</title>
        <authorList>
            <person name="Kirchberger P.C."/>
            <person name="Turnsek M."/>
            <person name="Hunt D.E."/>
            <person name="Haley B.J."/>
            <person name="Colwell R."/>
            <person name="Polz M.F."/>
            <person name="Tarr C.L."/>
            <person name="Boucher Y."/>
        </authorList>
    </citation>
    <scope>NUCLEOTIDE SEQUENCE [LARGE SCALE GENOMIC DNA]</scope>
    <source>
        <strain evidence="3">PPCK-2014</strain>
    </source>
</reference>
<feature type="transmembrane region" description="Helical" evidence="1">
    <location>
        <begin position="129"/>
        <end position="147"/>
    </location>
</feature>
<comment type="caution">
    <text evidence="2">The sequence shown here is derived from an EMBL/GenBank/DDBJ whole genome shotgun (WGS) entry which is preliminary data.</text>
</comment>
<dbReference type="EMBL" id="JJMN01000026">
    <property type="protein sequence ID" value="KDO15085.1"/>
    <property type="molecule type" value="Genomic_DNA"/>
</dbReference>
<organism evidence="2 3">
    <name type="scientific">Vibrio metoecus</name>
    <dbReference type="NCBI Taxonomy" id="1481663"/>
    <lineage>
        <taxon>Bacteria</taxon>
        <taxon>Pseudomonadati</taxon>
        <taxon>Pseudomonadota</taxon>
        <taxon>Gammaproteobacteria</taxon>
        <taxon>Vibrionales</taxon>
        <taxon>Vibrionaceae</taxon>
        <taxon>Vibrio</taxon>
    </lineage>
</organism>
<evidence type="ECO:0000313" key="3">
    <source>
        <dbReference type="Proteomes" id="UP000027331"/>
    </source>
</evidence>
<evidence type="ECO:0000256" key="1">
    <source>
        <dbReference type="SAM" id="Phobius"/>
    </source>
</evidence>
<accession>A0ABR4S0R5</accession>
<sequence>MVSVSWAAITAFLFRLLYQCLSFFNDWLSARNQFRVKNLEFFYQCFESEKNKSMKLVVEQQFKSVFKLNADFDAIEALLLSQKPSNAIQLFRKCKTYVVVKDKSFVLSEKYNSPNVRLREYILKPVKNFTGYFVTAMPAIYSLMWLYDELVALHVGEVALSFASISNVFVVLIISITLMILAFISVTDKTSIKYADQLVSHYDRDFEGLEFSVKKMLTRRLRGIWHAWHF</sequence>
<protein>
    <submittedName>
        <fullName evidence="2">Uncharacterized protein</fullName>
    </submittedName>
</protein>
<feature type="transmembrane region" description="Helical" evidence="1">
    <location>
        <begin position="159"/>
        <end position="184"/>
    </location>
</feature>
<proteinExistence type="predicted"/>
<keyword evidence="1" id="KW-0812">Transmembrane</keyword>
<gene>
    <name evidence="2" type="ORF">DP83_11900</name>
</gene>
<keyword evidence="1" id="KW-1133">Transmembrane helix</keyword>
<name>A0ABR4S0R5_VIBMT</name>
<keyword evidence="3" id="KW-1185">Reference proteome</keyword>
<evidence type="ECO:0000313" key="2">
    <source>
        <dbReference type="EMBL" id="KDO15085.1"/>
    </source>
</evidence>